<reference evidence="3 4" key="1">
    <citation type="submission" date="2019-07" db="EMBL/GenBank/DDBJ databases">
        <title>Hymenobacter sp. straun FUR1 Genome sequencing and assembly.</title>
        <authorList>
            <person name="Chhetri G."/>
        </authorList>
    </citation>
    <scope>NUCLEOTIDE SEQUENCE [LARGE SCALE GENOMIC DNA]</scope>
    <source>
        <strain evidence="3 4">Fur1</strain>
    </source>
</reference>
<evidence type="ECO:0000313" key="4">
    <source>
        <dbReference type="Proteomes" id="UP000317624"/>
    </source>
</evidence>
<feature type="chain" id="PRO_5021836227" evidence="1">
    <location>
        <begin position="31"/>
        <end position="1056"/>
    </location>
</feature>
<dbReference type="OrthoDB" id="3451205at2"/>
<dbReference type="InterPro" id="IPR032466">
    <property type="entry name" value="Metal_Hydrolase"/>
</dbReference>
<dbReference type="Gene3D" id="2.30.40.10">
    <property type="entry name" value="Urease, subunit C, domain 1"/>
    <property type="match status" value="1"/>
</dbReference>
<dbReference type="CDD" id="cd01309">
    <property type="entry name" value="Met_dep_hydrolase_C"/>
    <property type="match status" value="1"/>
</dbReference>
<evidence type="ECO:0000256" key="1">
    <source>
        <dbReference type="SAM" id="SignalP"/>
    </source>
</evidence>
<gene>
    <name evidence="3" type="ORF">FNT36_10875</name>
</gene>
<comment type="caution">
    <text evidence="3">The sequence shown here is derived from an EMBL/GenBank/DDBJ whole genome shotgun (WGS) entry which is preliminary data.</text>
</comment>
<feature type="signal peptide" evidence="1">
    <location>
        <begin position="1"/>
        <end position="30"/>
    </location>
</feature>
<dbReference type="SUPFAM" id="SSF51556">
    <property type="entry name" value="Metallo-dependent hydrolases"/>
    <property type="match status" value="2"/>
</dbReference>
<accession>A0A558BZG3</accession>
<dbReference type="GO" id="GO:0016810">
    <property type="term" value="F:hydrolase activity, acting on carbon-nitrogen (but not peptide) bonds"/>
    <property type="evidence" value="ECO:0007669"/>
    <property type="project" value="InterPro"/>
</dbReference>
<sequence length="1056" mass="115468">MLTTFGTFALRRRVLVLALLGLGAAQPSWAQPGTYPRNGVYDQRPGLYAFTHATIQTDYQTKLTDATLLIKEGKVVAVGPSATVKIPAGAVVQDLTGQYIYPGLVDIFTSYGVPEVKAPERRGRRDAGPQFESQKAGAYDWNQAIHPEVNAAELFKTNAEQAAAYRKLGFGAVLTQQPDGIMRGTAALVSLNTGRKENEVILLDKAASSLSFDKGSSPQDYPGSLMGSIALLRQSYLDAEWNARNPRREQNLSLQALTQQRPLPALFEVRDKQSALRADRVGDETGVQYIIKSRGDEYQRLPELKATGATFVVPVNFPDAYQVEDIYDAQRIALEDMQHWEQAPANAARLRQAGIAFCLTAADLKDKTKFWPNLRKAARYGLSEQDILRALTDTPARLLRAQNQVGSLRPGLEANFLVCSRPLLAEDNVLLDNWVQGERYQLSTLPADYRGVYTLQLVTADKALKDQARINADMRLLIQGSKPEAPELRIVPAAGDTVRGTISVSAELATLVYNPKDKVKGKAAPRPSASGKTADEGATRLSGYYNAETKTFAGDGLLAQGLSAPGIPITWTARRLDEASRQARLDTAKAPKPLALGPVTYPMGAYGLKAAPKLEAVLIKNATVWTSEKAGKLEGTDVLLSGGKIQKIGKNLTAPAGARTIDGTGKHLTPGIIDEHSHLAISEGVNEGTQAVTSEVRIGDVIDPEDVGVYRDLAGGVVAAQLLHGSANPIGGQSALIKMRWGATGQEMKIANAPGFIKFALGENVKQSNWGELNVLRFPQTRMGVEQVFVDAFTRAKEYEKSWQAYDKLSKKAQAKVEAPRRDLELDALVEILHDTRHITCHSYVQSEINMLLNVSDRMGFKVNTFTHILEGYKVADKMKAHGTNASTFSDWWAYKNEVRDAIPYNAAIMHHVGLNVAINSDDAEMSRRLNQEAAKSVKYGGLSETEALALVTINPARMLHLDDRMGSLKEGKDADVVLWTDNPLSIYAKAEYTFVDGREYFSLQQDQQLRQQIQQERQRLVQAMLGARKAGVATQPATAKTVGLWHCDTLGQIAE</sequence>
<dbReference type="RefSeq" id="WP_144847355.1">
    <property type="nucleotide sequence ID" value="NZ_VMRJ01000002.1"/>
</dbReference>
<dbReference type="Pfam" id="PF01979">
    <property type="entry name" value="Amidohydro_1"/>
    <property type="match status" value="1"/>
</dbReference>
<dbReference type="SUPFAM" id="SSF51338">
    <property type="entry name" value="Composite domain of metallo-dependent hydrolases"/>
    <property type="match status" value="2"/>
</dbReference>
<protein>
    <submittedName>
        <fullName evidence="3">Amidohydrolase family protein</fullName>
    </submittedName>
</protein>
<feature type="domain" description="Amidohydrolase-related" evidence="2">
    <location>
        <begin position="907"/>
        <end position="991"/>
    </location>
</feature>
<keyword evidence="1" id="KW-0732">Signal</keyword>
<dbReference type="InterPro" id="IPR051781">
    <property type="entry name" value="Metallo-dep_Hydrolase"/>
</dbReference>
<organism evidence="3 4">
    <name type="scientific">Hymenobacter setariae</name>
    <dbReference type="NCBI Taxonomy" id="2594794"/>
    <lineage>
        <taxon>Bacteria</taxon>
        <taxon>Pseudomonadati</taxon>
        <taxon>Bacteroidota</taxon>
        <taxon>Cytophagia</taxon>
        <taxon>Cytophagales</taxon>
        <taxon>Hymenobacteraceae</taxon>
        <taxon>Hymenobacter</taxon>
    </lineage>
</organism>
<name>A0A558BZG3_9BACT</name>
<keyword evidence="4" id="KW-1185">Reference proteome</keyword>
<dbReference type="PANTHER" id="PTHR43135:SF3">
    <property type="entry name" value="ALPHA-D-RIBOSE 1-METHYLPHOSPHONATE 5-TRIPHOSPHATE DIPHOSPHATASE"/>
    <property type="match status" value="1"/>
</dbReference>
<dbReference type="AlphaFoldDB" id="A0A558BZG3"/>
<dbReference type="InterPro" id="IPR006680">
    <property type="entry name" value="Amidohydro-rel"/>
</dbReference>
<dbReference type="PANTHER" id="PTHR43135">
    <property type="entry name" value="ALPHA-D-RIBOSE 1-METHYLPHOSPHONATE 5-TRIPHOSPHATE DIPHOSPHATASE"/>
    <property type="match status" value="1"/>
</dbReference>
<keyword evidence="3" id="KW-0378">Hydrolase</keyword>
<evidence type="ECO:0000313" key="3">
    <source>
        <dbReference type="EMBL" id="TVT41914.1"/>
    </source>
</evidence>
<evidence type="ECO:0000259" key="2">
    <source>
        <dbReference type="Pfam" id="PF01979"/>
    </source>
</evidence>
<proteinExistence type="predicted"/>
<dbReference type="Gene3D" id="3.20.20.140">
    <property type="entry name" value="Metal-dependent hydrolases"/>
    <property type="match status" value="2"/>
</dbReference>
<dbReference type="Proteomes" id="UP000317624">
    <property type="component" value="Unassembled WGS sequence"/>
</dbReference>
<dbReference type="EMBL" id="VMRJ01000002">
    <property type="protein sequence ID" value="TVT41914.1"/>
    <property type="molecule type" value="Genomic_DNA"/>
</dbReference>
<dbReference type="InterPro" id="IPR011059">
    <property type="entry name" value="Metal-dep_hydrolase_composite"/>
</dbReference>